<dbReference type="AlphaFoldDB" id="A0ABD1A8E3"/>
<dbReference type="EMBL" id="JBANAX010000566">
    <property type="protein sequence ID" value="KAL1203075.1"/>
    <property type="molecule type" value="Genomic_DNA"/>
</dbReference>
<feature type="region of interest" description="Disordered" evidence="1">
    <location>
        <begin position="583"/>
        <end position="613"/>
    </location>
</feature>
<name>A0ABD1A8E3_CARAN</name>
<feature type="domain" description="DUF7812" evidence="2">
    <location>
        <begin position="130"/>
        <end position="578"/>
    </location>
</feature>
<evidence type="ECO:0000256" key="1">
    <source>
        <dbReference type="SAM" id="MobiDB-lite"/>
    </source>
</evidence>
<evidence type="ECO:0000259" key="2">
    <source>
        <dbReference type="Pfam" id="PF25104"/>
    </source>
</evidence>
<sequence>MTAKRSCKKRRSSKVSDPGNLFRSLASTIASAQVSQKPILKRLLCLLGYSSLTQPVNWENCGVASHYWNIKLSGEQVDLINFDDVCYLSDVLFTELDQSFENLFSTLFNHKTETCPTFASTEESIELATLFLRCCMKIITFLLPKQEMVAEKAKTLLWILSGLVRARDGDCSFVFTHDGSLDPRHTFLCTGIEVFMDEILVNKSIRDLLFLVDSLFSSCRLFSKHDRGGVVEMVSAHFIISTSDEKSNKMCVERLYWKQVNELRTPQISLYAAASLLLNPVMFSAPRIIHSYVVLLVSDAIGVCSPPCVKGLDLQLDRYVDAFEKSVVLYTSHMWKSENASPGTFGVLTSNTQVALENLILPSTLAKVNDVTLKLKDSWGSCQSNNAKRENNELVAYSVAYTNKSLCIFDSSCSENMLSQILSVLGCVILRASSDDVMDSVLLKYNASSMEDLYLLASILKLMSCSMLQAIRVLRNWNRHQSEALGDVRACKEYKAMMDVVLRFEQFSVQLPCQSFLRDRMESNLHNNVKSKWMLMHFAGLLSVSFALKLDFLVKDSIFGMMVSLYLFILEGGDLEALGDSVCHSENPSSATPSTGSKNLAASGKAEETAVDRKQSGAIASKFQKIRTLYLGKVSEAKDPENGPDSGVRIEEESCNGERFLWCIAGENNLKKTDVEELADFIACEPNKDYSDWLKGRERFRKQRWKSDKIARHRWNKKQKAWRESKGRVFKS</sequence>
<dbReference type="Pfam" id="PF25104">
    <property type="entry name" value="DUF7812"/>
    <property type="match status" value="1"/>
</dbReference>
<protein>
    <recommendedName>
        <fullName evidence="2">DUF7812 domain-containing protein</fullName>
    </recommendedName>
</protein>
<feature type="compositionally biased region" description="Polar residues" evidence="1">
    <location>
        <begin position="584"/>
        <end position="600"/>
    </location>
</feature>
<proteinExistence type="predicted"/>
<reference evidence="3 4" key="1">
    <citation type="submission" date="2024-04" db="EMBL/GenBank/DDBJ databases">
        <title>Genome assembly C_amara_ONT_v2.</title>
        <authorList>
            <person name="Yant L."/>
            <person name="Moore C."/>
            <person name="Slenker M."/>
        </authorList>
    </citation>
    <scope>NUCLEOTIDE SEQUENCE [LARGE SCALE GENOMIC DNA]</scope>
    <source>
        <tissue evidence="3">Leaf</tissue>
    </source>
</reference>
<keyword evidence="4" id="KW-1185">Reference proteome</keyword>
<accession>A0ABD1A8E3</accession>
<dbReference type="PANTHER" id="PTHR36786">
    <property type="entry name" value="2-ISOPROPYLMALATE SYNTHASE"/>
    <property type="match status" value="1"/>
</dbReference>
<comment type="caution">
    <text evidence="3">The sequence shown here is derived from an EMBL/GenBank/DDBJ whole genome shotgun (WGS) entry which is preliminary data.</text>
</comment>
<gene>
    <name evidence="3" type="ORF">V5N11_015320</name>
</gene>
<evidence type="ECO:0000313" key="4">
    <source>
        <dbReference type="Proteomes" id="UP001558713"/>
    </source>
</evidence>
<dbReference type="Proteomes" id="UP001558713">
    <property type="component" value="Unassembled WGS sequence"/>
</dbReference>
<organism evidence="3 4">
    <name type="scientific">Cardamine amara subsp. amara</name>
    <dbReference type="NCBI Taxonomy" id="228776"/>
    <lineage>
        <taxon>Eukaryota</taxon>
        <taxon>Viridiplantae</taxon>
        <taxon>Streptophyta</taxon>
        <taxon>Embryophyta</taxon>
        <taxon>Tracheophyta</taxon>
        <taxon>Spermatophyta</taxon>
        <taxon>Magnoliopsida</taxon>
        <taxon>eudicotyledons</taxon>
        <taxon>Gunneridae</taxon>
        <taxon>Pentapetalae</taxon>
        <taxon>rosids</taxon>
        <taxon>malvids</taxon>
        <taxon>Brassicales</taxon>
        <taxon>Brassicaceae</taxon>
        <taxon>Cardamineae</taxon>
        <taxon>Cardamine</taxon>
    </lineage>
</organism>
<evidence type="ECO:0000313" key="3">
    <source>
        <dbReference type="EMBL" id="KAL1203075.1"/>
    </source>
</evidence>
<dbReference type="PANTHER" id="PTHR36786:SF1">
    <property type="entry name" value="2-ISOPROPYLMALATE SYNTHASE"/>
    <property type="match status" value="1"/>
</dbReference>
<dbReference type="InterPro" id="IPR056714">
    <property type="entry name" value="DUF7812"/>
</dbReference>